<proteinExistence type="predicted"/>
<keyword evidence="6 11" id="KW-0456">Lyase</keyword>
<evidence type="ECO:0000256" key="8">
    <source>
        <dbReference type="ARBA" id="ARBA00047683"/>
    </source>
</evidence>
<dbReference type="EMBL" id="LT906462">
    <property type="protein sequence ID" value="SNV68498.1"/>
    <property type="molecule type" value="Genomic_DNA"/>
</dbReference>
<evidence type="ECO:0000256" key="3">
    <source>
        <dbReference type="ARBA" id="ARBA00020653"/>
    </source>
</evidence>
<dbReference type="InterPro" id="IPR019999">
    <property type="entry name" value="Anth_synth_I-like"/>
</dbReference>
<dbReference type="InterPro" id="IPR005801">
    <property type="entry name" value="ADC_synthase"/>
</dbReference>
<dbReference type="AlphaFoldDB" id="A0A239ZCR3"/>
<evidence type="ECO:0000256" key="5">
    <source>
        <dbReference type="ARBA" id="ARBA00022842"/>
    </source>
</evidence>
<comment type="function">
    <text evidence="7">Part of a heterotetrameric complex that catalyzes the two-step biosynthesis of anthranilate, an intermediate in the biosynthesis of L-tryptophan. In the first step, the glutamine-binding beta subunit (TrpG) of anthranilate synthase (AS) provides the glutamine amidotransferase activity which generates ammonia as a substrate that, along with chorismate, is used in the second step, catalyzed by the large alpha subunit of AS (TrpE) to produce anthranilate. In the absence of TrpG, TrpE can synthesize anthranilate directly from chorismate and high concentrations of ammonia.</text>
</comment>
<dbReference type="RefSeq" id="WP_095088089.1">
    <property type="nucleotide sequence ID" value="NZ_BMDM01000005.1"/>
</dbReference>
<dbReference type="GO" id="GO:0046872">
    <property type="term" value="F:metal ion binding"/>
    <property type="evidence" value="ECO:0007669"/>
    <property type="project" value="UniProtKB-KW"/>
</dbReference>
<sequence length="467" mass="53475">MNIQFKKLNADITPETLGQIKNNKMILESASTDQMKGRFSIVAFDAIGKVNLYDEYLQVKVNHKEEKTKEDPYNALEDLINEMKVSNIPDELQHLPFISGMIGYCSFDLVRYRNKILRDIKVESQYPDASFNLVESVYVFDHFKEELYIIATNLFSGKSETAIEKTVQQMVQDLKAVPVFQNAIEHHVRGELETNISEQDFIDEVIYYKSLITQGDMFQVVPSRIYKYKHYFDELNKDKLKLQLYKKLKRQNPSPYMYYLDDDNRTIIGSSPESFIKKQGDIITTNPIAGTNKRGTTDAEDKQNEMDLITDEKELSEHRMLVDLGRNDLNIIAQTGTVYMPKLMIVEKFEHVMHIVTIVEGKIKPDITPLQMISALLPAGTVSGAPKTRAITRIYENRKQKRGIYAGGVGYINCNHDLDFALTIRTMVVDETYVNVEAGCGVVYDSNPEKELKETMIKAKSLLEVSP</sequence>
<dbReference type="OrthoDB" id="9803598at2"/>
<evidence type="ECO:0000256" key="7">
    <source>
        <dbReference type="ARBA" id="ARBA00025634"/>
    </source>
</evidence>
<evidence type="ECO:0000256" key="6">
    <source>
        <dbReference type="ARBA" id="ARBA00023239"/>
    </source>
</evidence>
<dbReference type="Pfam" id="PF04715">
    <property type="entry name" value="Anth_synt_I_N"/>
    <property type="match status" value="1"/>
</dbReference>
<evidence type="ECO:0000256" key="1">
    <source>
        <dbReference type="ARBA" id="ARBA00001946"/>
    </source>
</evidence>
<keyword evidence="12" id="KW-1185">Reference proteome</keyword>
<dbReference type="InterPro" id="IPR015890">
    <property type="entry name" value="Chorismate_C"/>
</dbReference>
<dbReference type="GO" id="GO:0004049">
    <property type="term" value="F:anthranilate synthase activity"/>
    <property type="evidence" value="ECO:0007669"/>
    <property type="project" value="UniProtKB-EC"/>
</dbReference>
<comment type="cofactor">
    <cofactor evidence="1">
        <name>Mg(2+)</name>
        <dbReference type="ChEBI" id="CHEBI:18420"/>
    </cofactor>
</comment>
<dbReference type="Gene3D" id="3.60.120.10">
    <property type="entry name" value="Anthranilate synthase"/>
    <property type="match status" value="1"/>
</dbReference>
<dbReference type="Proteomes" id="UP000242084">
    <property type="component" value="Chromosome 1"/>
</dbReference>
<gene>
    <name evidence="11" type="primary">trpE</name>
    <name evidence="11" type="ORF">SAMEA4384403_01403</name>
</gene>
<feature type="domain" description="Anthranilate synthase component I N-terminal" evidence="10">
    <location>
        <begin position="19"/>
        <end position="149"/>
    </location>
</feature>
<accession>A0A239ZCR3</accession>
<evidence type="ECO:0000256" key="4">
    <source>
        <dbReference type="ARBA" id="ARBA00022723"/>
    </source>
</evidence>
<dbReference type="PANTHER" id="PTHR11236:SF48">
    <property type="entry name" value="ISOCHORISMATE SYNTHASE MENF"/>
    <property type="match status" value="1"/>
</dbReference>
<evidence type="ECO:0000313" key="11">
    <source>
        <dbReference type="EMBL" id="SNV68498.1"/>
    </source>
</evidence>
<comment type="subunit">
    <text evidence="2">Heterotetramer consisting of two non-identical subunits: a beta subunit (TrpG) and a large alpha subunit (TrpE).</text>
</comment>
<feature type="domain" description="Chorismate-utilising enzyme C-terminal" evidence="9">
    <location>
        <begin position="198"/>
        <end position="458"/>
    </location>
</feature>
<dbReference type="GO" id="GO:0000162">
    <property type="term" value="P:L-tryptophan biosynthetic process"/>
    <property type="evidence" value="ECO:0007669"/>
    <property type="project" value="TreeGrafter"/>
</dbReference>
<evidence type="ECO:0000259" key="9">
    <source>
        <dbReference type="Pfam" id="PF00425"/>
    </source>
</evidence>
<comment type="catalytic activity">
    <reaction evidence="8">
        <text>chorismate + L-glutamine = anthranilate + pyruvate + L-glutamate + H(+)</text>
        <dbReference type="Rhea" id="RHEA:21732"/>
        <dbReference type="ChEBI" id="CHEBI:15361"/>
        <dbReference type="ChEBI" id="CHEBI:15378"/>
        <dbReference type="ChEBI" id="CHEBI:16567"/>
        <dbReference type="ChEBI" id="CHEBI:29748"/>
        <dbReference type="ChEBI" id="CHEBI:29985"/>
        <dbReference type="ChEBI" id="CHEBI:58359"/>
        <dbReference type="EC" id="4.1.3.27"/>
    </reaction>
</comment>
<dbReference type="PANTHER" id="PTHR11236">
    <property type="entry name" value="AMINOBENZOATE/ANTHRANILATE SYNTHASE"/>
    <property type="match status" value="1"/>
</dbReference>
<evidence type="ECO:0000256" key="2">
    <source>
        <dbReference type="ARBA" id="ARBA00011575"/>
    </source>
</evidence>
<dbReference type="Pfam" id="PF00425">
    <property type="entry name" value="Chorismate_bind"/>
    <property type="match status" value="1"/>
</dbReference>
<keyword evidence="5" id="KW-0460">Magnesium</keyword>
<protein>
    <recommendedName>
        <fullName evidence="3">Anthranilate synthase component 1</fullName>
    </recommendedName>
</protein>
<dbReference type="InterPro" id="IPR006805">
    <property type="entry name" value="Anth_synth_I_N"/>
</dbReference>
<reference evidence="11 12" key="1">
    <citation type="submission" date="2017-06" db="EMBL/GenBank/DDBJ databases">
        <authorList>
            <consortium name="Pathogen Informatics"/>
        </authorList>
    </citation>
    <scope>NUCLEOTIDE SEQUENCE [LARGE SCALE GENOMIC DNA]</scope>
    <source>
        <strain evidence="11 12">NCTC13839</strain>
    </source>
</reference>
<organism evidence="11 12">
    <name type="scientific">Mammaliicoccus stepanovicii</name>
    <dbReference type="NCBI Taxonomy" id="643214"/>
    <lineage>
        <taxon>Bacteria</taxon>
        <taxon>Bacillati</taxon>
        <taxon>Bacillota</taxon>
        <taxon>Bacilli</taxon>
        <taxon>Bacillales</taxon>
        <taxon>Staphylococcaceae</taxon>
        <taxon>Mammaliicoccus</taxon>
    </lineage>
</organism>
<dbReference type="SUPFAM" id="SSF56322">
    <property type="entry name" value="ADC synthase"/>
    <property type="match status" value="1"/>
</dbReference>
<dbReference type="NCBIfam" id="NF010082">
    <property type="entry name" value="PRK13567.1"/>
    <property type="match status" value="1"/>
</dbReference>
<dbReference type="PRINTS" id="PR00095">
    <property type="entry name" value="ANTSNTHASEI"/>
</dbReference>
<evidence type="ECO:0000313" key="12">
    <source>
        <dbReference type="Proteomes" id="UP000242084"/>
    </source>
</evidence>
<keyword evidence="4" id="KW-0479">Metal-binding</keyword>
<evidence type="ECO:0000259" key="10">
    <source>
        <dbReference type="Pfam" id="PF04715"/>
    </source>
</evidence>
<name>A0A239ZCR3_9STAP</name>
<dbReference type="KEGG" id="sste:SAMEA4384403_1403"/>